<dbReference type="EMBL" id="JBJQOH010000001">
    <property type="protein sequence ID" value="KAL3701790.1"/>
    <property type="molecule type" value="Genomic_DNA"/>
</dbReference>
<feature type="transmembrane region" description="Helical" evidence="6">
    <location>
        <begin position="742"/>
        <end position="761"/>
    </location>
</feature>
<name>A0ABD3IDK0_9MARC</name>
<evidence type="ECO:0000313" key="10">
    <source>
        <dbReference type="Proteomes" id="UP001633002"/>
    </source>
</evidence>
<gene>
    <name evidence="9" type="ORF">R1sor_019812</name>
</gene>
<keyword evidence="10" id="KW-1185">Reference proteome</keyword>
<feature type="transmembrane region" description="Helical" evidence="6">
    <location>
        <begin position="712"/>
        <end position="730"/>
    </location>
</feature>
<accession>A0ABD3IDK0</accession>
<sequence>MVFNRGVKMMNIVAMWMLLTSLGTAMVLSPEPVLKSNGVESPDPLRAAKEASKQSVEYAADAARKTGEGIKQTVSAGVHSTGEFANSALDTMKETSQAGLEKIGLATPEKSTFEQWESGLQAAKEKATAASKGAADSARDASNSDHAKLTAREKFENLRKYGQINPPSTADVLKNTAAETYDAAKDTAGRAAGAVKDTVSGAGESTQNAADTVKETLAGAGEKIQNGVQTSAQKTYEAAENAAAATKEKISSAAGSLKKGSQDTVRYGSDKTYDTADFVSDLAARIAQSVQENVNAAGSKAYDTAGSAKDATVDTMGTAYEYAADALKKASGQTADSFRSGDESDQSYTEALRLATIQAAEMLRRRGSQAYDTAGSAKDATYDTVGSAYENAMDALRSTTGQKGVSDESLVKKLGGLRSGDESDESYTEKLKRASEQAAEVLKKKGEDAAKYMPNVGQGLSMGEEASDKVKRTASEQAEAGKTTVEDYAQKAKETIFGGTGEGTSDHLKRTASEQLEAGKKTAADYGQKAKETIAGGVEQSAGWREAFLDQVGIREEADLRKYDVVIGNVKGYWKAGDTVSGAREAARSMKDKIAGGMQHIGERIRHPMGKAQEAAEQTGDSLSRMGGKLNDTMLPDAKDPGHQNVIISSVKWLGSAVAAWLVSSVKAAHLLSFSSTFGASLWVTFISGYLLSKSLGRQQYGFVQSKMFPTYLRLIAGGQALCLVLYMMLKPWTRASSAEKLQHFNLWGILLSTLANLFFVEPRATKTMFEKLKLEKEEGSRAEEEAAKKASDFRGSGSSVEETPVTKRSEEVKEKFSLLHGVSSLLNLLALMGETWHLWHLSNSLAV</sequence>
<keyword evidence="7" id="KW-0732">Signal</keyword>
<dbReference type="InterPro" id="IPR025423">
    <property type="entry name" value="TMEM205-like"/>
</dbReference>
<dbReference type="GO" id="GO:0016020">
    <property type="term" value="C:membrane"/>
    <property type="evidence" value="ECO:0007669"/>
    <property type="project" value="UniProtKB-SubCell"/>
</dbReference>
<dbReference type="AlphaFoldDB" id="A0ABD3IDK0"/>
<feature type="region of interest" description="Disordered" evidence="5">
    <location>
        <begin position="781"/>
        <end position="808"/>
    </location>
</feature>
<feature type="chain" id="PRO_5044886742" description="TMEM205-like domain-containing protein" evidence="7">
    <location>
        <begin position="26"/>
        <end position="848"/>
    </location>
</feature>
<feature type="transmembrane region" description="Helical" evidence="6">
    <location>
        <begin position="671"/>
        <end position="692"/>
    </location>
</feature>
<comment type="subcellular location">
    <subcellularLocation>
        <location evidence="1">Membrane</location>
    </subcellularLocation>
</comment>
<comment type="caution">
    <text evidence="9">The sequence shown here is derived from an EMBL/GenBank/DDBJ whole genome shotgun (WGS) entry which is preliminary data.</text>
</comment>
<reference evidence="9 10" key="1">
    <citation type="submission" date="2024-09" db="EMBL/GenBank/DDBJ databases">
        <title>Chromosome-scale assembly of Riccia sorocarpa.</title>
        <authorList>
            <person name="Paukszto L."/>
        </authorList>
    </citation>
    <scope>NUCLEOTIDE SEQUENCE [LARGE SCALE GENOMIC DNA]</scope>
    <source>
        <strain evidence="9">LP-2024</strain>
        <tissue evidence="9">Aerial parts of the thallus</tissue>
    </source>
</reference>
<keyword evidence="2 6" id="KW-0812">Transmembrane</keyword>
<dbReference type="PANTHER" id="PTHR47652:SF3">
    <property type="entry name" value="MITOCHONDRIAL IMPORT INNER MEMBRANE TRANSLOCASE SUBUNIT TIM44"/>
    <property type="match status" value="1"/>
</dbReference>
<dbReference type="PANTHER" id="PTHR47652">
    <property type="entry name" value="MITOCHONDRIAL IMPORT INNER MEMBRANE TRANSLOCASE SUBUNIT TIM44"/>
    <property type="match status" value="1"/>
</dbReference>
<dbReference type="Proteomes" id="UP001633002">
    <property type="component" value="Unassembled WGS sequence"/>
</dbReference>
<evidence type="ECO:0000256" key="1">
    <source>
        <dbReference type="ARBA" id="ARBA00004370"/>
    </source>
</evidence>
<proteinExistence type="predicted"/>
<evidence type="ECO:0000256" key="6">
    <source>
        <dbReference type="SAM" id="Phobius"/>
    </source>
</evidence>
<feature type="transmembrane region" description="Helical" evidence="6">
    <location>
        <begin position="817"/>
        <end position="840"/>
    </location>
</feature>
<feature type="signal peptide" evidence="7">
    <location>
        <begin position="1"/>
        <end position="25"/>
    </location>
</feature>
<feature type="compositionally biased region" description="Basic and acidic residues" evidence="5">
    <location>
        <begin position="781"/>
        <end position="793"/>
    </location>
</feature>
<feature type="domain" description="TMEM205-like" evidence="8">
    <location>
        <begin position="672"/>
        <end position="772"/>
    </location>
</feature>
<evidence type="ECO:0000256" key="5">
    <source>
        <dbReference type="SAM" id="MobiDB-lite"/>
    </source>
</evidence>
<organism evidence="9 10">
    <name type="scientific">Riccia sorocarpa</name>
    <dbReference type="NCBI Taxonomy" id="122646"/>
    <lineage>
        <taxon>Eukaryota</taxon>
        <taxon>Viridiplantae</taxon>
        <taxon>Streptophyta</taxon>
        <taxon>Embryophyta</taxon>
        <taxon>Marchantiophyta</taxon>
        <taxon>Marchantiopsida</taxon>
        <taxon>Marchantiidae</taxon>
        <taxon>Marchantiales</taxon>
        <taxon>Ricciaceae</taxon>
        <taxon>Riccia</taxon>
    </lineage>
</organism>
<dbReference type="Pfam" id="PF13664">
    <property type="entry name" value="DUF4149"/>
    <property type="match status" value="1"/>
</dbReference>
<dbReference type="Gene3D" id="1.20.120.20">
    <property type="entry name" value="Apolipoprotein"/>
    <property type="match status" value="1"/>
</dbReference>
<evidence type="ECO:0000256" key="4">
    <source>
        <dbReference type="ARBA" id="ARBA00023136"/>
    </source>
</evidence>
<evidence type="ECO:0000313" key="9">
    <source>
        <dbReference type="EMBL" id="KAL3701790.1"/>
    </source>
</evidence>
<evidence type="ECO:0000256" key="2">
    <source>
        <dbReference type="ARBA" id="ARBA00022692"/>
    </source>
</evidence>
<keyword evidence="3 6" id="KW-1133">Transmembrane helix</keyword>
<keyword evidence="4 6" id="KW-0472">Membrane</keyword>
<evidence type="ECO:0000259" key="8">
    <source>
        <dbReference type="Pfam" id="PF13664"/>
    </source>
</evidence>
<protein>
    <recommendedName>
        <fullName evidence="8">TMEM205-like domain-containing protein</fullName>
    </recommendedName>
</protein>
<evidence type="ECO:0000256" key="3">
    <source>
        <dbReference type="ARBA" id="ARBA00022989"/>
    </source>
</evidence>
<evidence type="ECO:0000256" key="7">
    <source>
        <dbReference type="SAM" id="SignalP"/>
    </source>
</evidence>